<proteinExistence type="predicted"/>
<dbReference type="EMBL" id="JRYR02000002">
    <property type="protein sequence ID" value="OHX64418.1"/>
    <property type="molecule type" value="Genomic_DNA"/>
</dbReference>
<accession>A0A1S1YTS5</accession>
<name>A0A1S1YTS5_FLAPC</name>
<evidence type="ECO:0000313" key="1">
    <source>
        <dbReference type="EMBL" id="OHX64418.1"/>
    </source>
</evidence>
<dbReference type="OrthoDB" id="5517632at2"/>
<protein>
    <submittedName>
        <fullName evidence="1">Uncharacterized protein</fullName>
    </submittedName>
</protein>
<comment type="caution">
    <text evidence="1">The sequence shown here is derived from an EMBL/GenBank/DDBJ whole genome shotgun (WGS) entry which is preliminary data.</text>
</comment>
<dbReference type="RefSeq" id="WP_044220444.1">
    <property type="nucleotide sequence ID" value="NZ_JRYR02000002.1"/>
</dbReference>
<gene>
    <name evidence="1" type="ORF">NH26_22780</name>
</gene>
<dbReference type="PROSITE" id="PS51257">
    <property type="entry name" value="PROKAR_LIPOPROTEIN"/>
    <property type="match status" value="1"/>
</dbReference>
<evidence type="ECO:0000313" key="2">
    <source>
        <dbReference type="Proteomes" id="UP000179797"/>
    </source>
</evidence>
<reference evidence="1 2" key="1">
    <citation type="journal article" date="2012" name="Int. J. Syst. Evol. Microbiol.">
        <title>Flammeovirga pacifica sp. nov., isolated from deep-sea sediment.</title>
        <authorList>
            <person name="Xu H."/>
            <person name="Fu Y."/>
            <person name="Yang N."/>
            <person name="Ding Z."/>
            <person name="Lai Q."/>
            <person name="Zeng R."/>
        </authorList>
    </citation>
    <scope>NUCLEOTIDE SEQUENCE [LARGE SCALE GENOMIC DNA]</scope>
    <source>
        <strain evidence="2">DSM 24597 / LMG 26175 / WPAGA1</strain>
    </source>
</reference>
<organism evidence="1 2">
    <name type="scientific">Flammeovirga pacifica</name>
    <dbReference type="NCBI Taxonomy" id="915059"/>
    <lineage>
        <taxon>Bacteria</taxon>
        <taxon>Pseudomonadati</taxon>
        <taxon>Bacteroidota</taxon>
        <taxon>Cytophagia</taxon>
        <taxon>Cytophagales</taxon>
        <taxon>Flammeovirgaceae</taxon>
        <taxon>Flammeovirga</taxon>
    </lineage>
</organism>
<sequence>MQKTANVLLLFLITLITSCSVSSRVIIPTNETLPSLEDNYPILWVGSGESYLYLEGEYQRNKSNDYSFEVMQRRYGNSWESIKNMHRLHPDYDGKAGEREQTMFFAIDFFKQEGEVVSIINSSLGSGTGISDREFREQVIQFSVDDISSFAPYNTMRITQHYKYEEGVLLETVELFKVKEGNEIPFAKIEEKAVIFRPVHLDSAPTKFE</sequence>
<dbReference type="Proteomes" id="UP000179797">
    <property type="component" value="Unassembled WGS sequence"/>
</dbReference>
<dbReference type="STRING" id="915059.NH26_22780"/>
<keyword evidence="2" id="KW-1185">Reference proteome</keyword>
<dbReference type="AlphaFoldDB" id="A0A1S1YTS5"/>